<evidence type="ECO:0000313" key="2">
    <source>
        <dbReference type="EMBL" id="KAG7391380.1"/>
    </source>
</evidence>
<feature type="coiled-coil region" evidence="1">
    <location>
        <begin position="5"/>
        <end position="39"/>
    </location>
</feature>
<name>A0A8T1WGX5_9STRA</name>
<sequence length="136" mass="14593">MREKLETQKRAIAGLEHSVERLQERCRRNNNEAKHTREVEYTTTYTESATASTLIGNAETEKGMGGEKKDGVGFGNVLQNGNDGTGAGVGALGIVTASLLQQDRDARSKSCDRFGGSCLVEQVGTSPTDFIALKTV</sequence>
<evidence type="ECO:0000256" key="1">
    <source>
        <dbReference type="SAM" id="Coils"/>
    </source>
</evidence>
<gene>
    <name evidence="2" type="ORF">PHYPSEUDO_004915</name>
</gene>
<dbReference type="EMBL" id="JAGDFM010000021">
    <property type="protein sequence ID" value="KAG7391380.1"/>
    <property type="molecule type" value="Genomic_DNA"/>
</dbReference>
<keyword evidence="1" id="KW-0175">Coiled coil</keyword>
<comment type="caution">
    <text evidence="2">The sequence shown here is derived from an EMBL/GenBank/DDBJ whole genome shotgun (WGS) entry which is preliminary data.</text>
</comment>
<proteinExistence type="predicted"/>
<accession>A0A8T1WGX5</accession>
<dbReference type="Proteomes" id="UP000694044">
    <property type="component" value="Unassembled WGS sequence"/>
</dbReference>
<keyword evidence="3" id="KW-1185">Reference proteome</keyword>
<organism evidence="2 3">
    <name type="scientific">Phytophthora pseudosyringae</name>
    <dbReference type="NCBI Taxonomy" id="221518"/>
    <lineage>
        <taxon>Eukaryota</taxon>
        <taxon>Sar</taxon>
        <taxon>Stramenopiles</taxon>
        <taxon>Oomycota</taxon>
        <taxon>Peronosporomycetes</taxon>
        <taxon>Peronosporales</taxon>
        <taxon>Peronosporaceae</taxon>
        <taxon>Phytophthora</taxon>
    </lineage>
</organism>
<evidence type="ECO:0000313" key="3">
    <source>
        <dbReference type="Proteomes" id="UP000694044"/>
    </source>
</evidence>
<reference evidence="2" key="1">
    <citation type="submission" date="2021-02" db="EMBL/GenBank/DDBJ databases">
        <authorList>
            <person name="Palmer J.M."/>
        </authorList>
    </citation>
    <scope>NUCLEOTIDE SEQUENCE</scope>
    <source>
        <strain evidence="2">SCRP734</strain>
    </source>
</reference>
<dbReference type="AlphaFoldDB" id="A0A8T1WGX5"/>
<protein>
    <submittedName>
        <fullName evidence="2">Uncharacterized protein</fullName>
    </submittedName>
</protein>